<reference evidence="3" key="1">
    <citation type="submission" date="2019-10" db="EMBL/GenBank/DDBJ databases">
        <title>Corvus moneduloides (New Caledonian crow) genome, bCorMon1, primary haplotype.</title>
        <authorList>
            <person name="Rutz C."/>
            <person name="Fungtammasan C."/>
            <person name="Mountcastle J."/>
            <person name="Formenti G."/>
            <person name="Chow W."/>
            <person name="Howe K."/>
            <person name="Steele M.P."/>
            <person name="Fernandes J."/>
            <person name="Gilbert M.T.P."/>
            <person name="Fedrigo O."/>
            <person name="Jarvis E.D."/>
            <person name="Gemmell N."/>
        </authorList>
    </citation>
    <scope>NUCLEOTIDE SEQUENCE [LARGE SCALE GENOMIC DNA]</scope>
</reference>
<dbReference type="InterPro" id="IPR011129">
    <property type="entry name" value="CSD"/>
</dbReference>
<sequence>LQQKEEKVSGTLSPCRRAPGGRHEVSLAPPRPAETRAGAGCGGVIAWGPGRDVGAGPRRAQTHAEAASLGGHGAAATQGRKVVATKITGSVKWYNAKNNYGFITRDDTGEDLFVHRTAIKRNNPKNYLQSVGDGEVVQFDIVILIVRQLWHMQTSLYVYYNLLICC</sequence>
<dbReference type="SUPFAM" id="SSF50249">
    <property type="entry name" value="Nucleic acid-binding proteins"/>
    <property type="match status" value="1"/>
</dbReference>
<dbReference type="PANTHER" id="PTHR11544">
    <property type="entry name" value="COLD SHOCK DOMAIN CONTAINING PROTEINS"/>
    <property type="match status" value="1"/>
</dbReference>
<dbReference type="Ensembl" id="ENSCMUT00000027723.2">
    <property type="protein sequence ID" value="ENSCMUP00000025789.2"/>
    <property type="gene ID" value="ENSCMUG00000015696.2"/>
</dbReference>
<evidence type="ECO:0000313" key="3">
    <source>
        <dbReference type="Proteomes" id="UP000694553"/>
    </source>
</evidence>
<dbReference type="GO" id="GO:0003676">
    <property type="term" value="F:nucleic acid binding"/>
    <property type="evidence" value="ECO:0007669"/>
    <property type="project" value="InterPro"/>
</dbReference>
<dbReference type="InterPro" id="IPR012340">
    <property type="entry name" value="NA-bd_OB-fold"/>
</dbReference>
<dbReference type="PROSITE" id="PS51857">
    <property type="entry name" value="CSD_2"/>
    <property type="match status" value="1"/>
</dbReference>
<keyword evidence="3" id="KW-1185">Reference proteome</keyword>
<reference evidence="2" key="2">
    <citation type="submission" date="2025-08" db="UniProtKB">
        <authorList>
            <consortium name="Ensembl"/>
        </authorList>
    </citation>
    <scope>IDENTIFICATION</scope>
</reference>
<protein>
    <submittedName>
        <fullName evidence="2">Uncharacterized protein</fullName>
    </submittedName>
</protein>
<dbReference type="PRINTS" id="PR00050">
    <property type="entry name" value="COLDSHOCK"/>
</dbReference>
<dbReference type="Gene3D" id="2.40.50.140">
    <property type="entry name" value="Nucleic acid-binding proteins"/>
    <property type="match status" value="1"/>
</dbReference>
<dbReference type="AlphaFoldDB" id="A0A8C3EV12"/>
<dbReference type="InterPro" id="IPR050181">
    <property type="entry name" value="Cold_shock_domain"/>
</dbReference>
<dbReference type="CDD" id="cd04458">
    <property type="entry name" value="CSP_CDS"/>
    <property type="match status" value="1"/>
</dbReference>
<organism evidence="2 3">
    <name type="scientific">Corvus moneduloides</name>
    <name type="common">New Caledonian crow</name>
    <dbReference type="NCBI Taxonomy" id="1196302"/>
    <lineage>
        <taxon>Eukaryota</taxon>
        <taxon>Metazoa</taxon>
        <taxon>Chordata</taxon>
        <taxon>Craniata</taxon>
        <taxon>Vertebrata</taxon>
        <taxon>Euteleostomi</taxon>
        <taxon>Archelosauria</taxon>
        <taxon>Archosauria</taxon>
        <taxon>Dinosauria</taxon>
        <taxon>Saurischia</taxon>
        <taxon>Theropoda</taxon>
        <taxon>Coelurosauria</taxon>
        <taxon>Aves</taxon>
        <taxon>Neognathae</taxon>
        <taxon>Neoaves</taxon>
        <taxon>Telluraves</taxon>
        <taxon>Australaves</taxon>
        <taxon>Passeriformes</taxon>
        <taxon>Corvoidea</taxon>
        <taxon>Corvidae</taxon>
        <taxon>Corvus</taxon>
    </lineage>
</organism>
<name>A0A8C3EV12_CORMO</name>
<dbReference type="InterPro" id="IPR019844">
    <property type="entry name" value="CSD_CS"/>
</dbReference>
<evidence type="ECO:0000313" key="2">
    <source>
        <dbReference type="Ensembl" id="ENSCMUP00000025789.2"/>
    </source>
</evidence>
<dbReference type="Proteomes" id="UP000694553">
    <property type="component" value="Unassembled WGS sequence"/>
</dbReference>
<dbReference type="SMART" id="SM00357">
    <property type="entry name" value="CSP"/>
    <property type="match status" value="1"/>
</dbReference>
<accession>A0A8U7MKQ5</accession>
<dbReference type="Pfam" id="PF00313">
    <property type="entry name" value="CSD"/>
    <property type="match status" value="1"/>
</dbReference>
<reference evidence="2" key="3">
    <citation type="submission" date="2025-09" db="UniProtKB">
        <authorList>
            <consortium name="Ensembl"/>
        </authorList>
    </citation>
    <scope>IDENTIFICATION</scope>
</reference>
<dbReference type="PROSITE" id="PS00352">
    <property type="entry name" value="CSD_1"/>
    <property type="match status" value="1"/>
</dbReference>
<proteinExistence type="predicted"/>
<accession>A0A8C3EV12</accession>
<dbReference type="InterPro" id="IPR002059">
    <property type="entry name" value="CSP_DNA-bd"/>
</dbReference>
<feature type="region of interest" description="Disordered" evidence="1">
    <location>
        <begin position="1"/>
        <end position="35"/>
    </location>
</feature>
<evidence type="ECO:0000256" key="1">
    <source>
        <dbReference type="SAM" id="MobiDB-lite"/>
    </source>
</evidence>